<dbReference type="EMBL" id="CP065749">
    <property type="protein sequence ID" value="QPS85031.1"/>
    <property type="molecule type" value="Genomic_DNA"/>
</dbReference>
<reference evidence="2 3" key="1">
    <citation type="submission" date="2016-10" db="EMBL/GenBank/DDBJ databases">
        <authorList>
            <person name="de Groot N.N."/>
        </authorList>
    </citation>
    <scope>NUCLEOTIDE SEQUENCE [LARGE SCALE GENOMIC DNA]</scope>
    <source>
        <strain evidence="2 3">LMG 24775</strain>
    </source>
</reference>
<dbReference type="Proteomes" id="UP000595064">
    <property type="component" value="Plasmid unnamed"/>
</dbReference>
<reference evidence="1 4" key="2">
    <citation type="submission" date="2020-12" db="EMBL/GenBank/DDBJ databases">
        <title>FDA dAtabase for Regulatory Grade micrObial Sequences (FDA-ARGOS): Supporting development and validation of Infectious Disease Dx tests.</title>
        <authorList>
            <person name="Sproer C."/>
            <person name="Gronow S."/>
            <person name="Severitt S."/>
            <person name="Schroder I."/>
            <person name="Tallon L."/>
            <person name="Sadzewicz L."/>
            <person name="Zhao X."/>
            <person name="Boylan J."/>
            <person name="Ott S."/>
            <person name="Bowen H."/>
            <person name="Vavikolanu K."/>
            <person name="Mehta A."/>
            <person name="Aluvathingal J."/>
            <person name="Nadendla S."/>
            <person name="Lowell S."/>
            <person name="Myers T."/>
            <person name="Yan Y."/>
            <person name="Sichtig H."/>
        </authorList>
    </citation>
    <scope>NUCLEOTIDE SEQUENCE [LARGE SCALE GENOMIC DNA]</scope>
    <source>
        <strain evidence="1 4">FDAARGOS_890</strain>
        <plasmid evidence="1 4">unnamed</plasmid>
    </source>
</reference>
<evidence type="ECO:0000313" key="3">
    <source>
        <dbReference type="Proteomes" id="UP000183417"/>
    </source>
</evidence>
<geneLocation type="plasmid" evidence="1 4">
    <name>unnamed</name>
</geneLocation>
<keyword evidence="4" id="KW-1185">Reference proteome</keyword>
<gene>
    <name evidence="1" type="ORF">I6G47_33345</name>
    <name evidence="2" type="ORF">SAMN05421547_108140</name>
</gene>
<dbReference type="KEGG" id="dla:I6G47_33345"/>
<evidence type="ECO:0000313" key="4">
    <source>
        <dbReference type="Proteomes" id="UP000595064"/>
    </source>
</evidence>
<dbReference type="AlphaFoldDB" id="A0A1H3N2C9"/>
<protein>
    <submittedName>
        <fullName evidence="2">Uncharacterized protein</fullName>
    </submittedName>
</protein>
<keyword evidence="1" id="KW-0614">Plasmid</keyword>
<dbReference type="RefSeq" id="WP_143044568.1">
    <property type="nucleotide sequence ID" value="NZ_CP065749.1"/>
</dbReference>
<evidence type="ECO:0000313" key="1">
    <source>
        <dbReference type="EMBL" id="QPS85031.1"/>
    </source>
</evidence>
<sequence>MIRAQDKASSGWVSRIIHRYEGLYPEGQADRTAVAAGLEKSGGWWLAGELLVLADTLGDPKISSIIHTMLNPPSRHSRVTQKQRHAVADALLTRYETAWHVYATAMGKTVDELKSARDD</sequence>
<name>A0A1H3N2C9_9BURK</name>
<proteinExistence type="predicted"/>
<dbReference type="Proteomes" id="UP000183417">
    <property type="component" value="Unassembled WGS sequence"/>
</dbReference>
<dbReference type="EMBL" id="FNPE01000008">
    <property type="protein sequence ID" value="SDY82958.1"/>
    <property type="molecule type" value="Genomic_DNA"/>
</dbReference>
<dbReference type="GeneID" id="94689153"/>
<accession>A0A1H3N2C9</accession>
<evidence type="ECO:0000313" key="2">
    <source>
        <dbReference type="EMBL" id="SDY82958.1"/>
    </source>
</evidence>
<organism evidence="2 3">
    <name type="scientific">Delftia lacustris</name>
    <dbReference type="NCBI Taxonomy" id="558537"/>
    <lineage>
        <taxon>Bacteria</taxon>
        <taxon>Pseudomonadati</taxon>
        <taxon>Pseudomonadota</taxon>
        <taxon>Betaproteobacteria</taxon>
        <taxon>Burkholderiales</taxon>
        <taxon>Comamonadaceae</taxon>
        <taxon>Delftia</taxon>
    </lineage>
</organism>